<evidence type="ECO:0000256" key="1">
    <source>
        <dbReference type="SAM" id="MobiDB-lite"/>
    </source>
</evidence>
<organism evidence="2 3">
    <name type="scientific">Thermothielavioides terrestris</name>
    <dbReference type="NCBI Taxonomy" id="2587410"/>
    <lineage>
        <taxon>Eukaryota</taxon>
        <taxon>Fungi</taxon>
        <taxon>Dikarya</taxon>
        <taxon>Ascomycota</taxon>
        <taxon>Pezizomycotina</taxon>
        <taxon>Sordariomycetes</taxon>
        <taxon>Sordariomycetidae</taxon>
        <taxon>Sordariales</taxon>
        <taxon>Chaetomiaceae</taxon>
        <taxon>Thermothielavioides</taxon>
    </lineage>
</organism>
<name>A0A3S4D7Z9_9PEZI</name>
<dbReference type="Proteomes" id="UP000289323">
    <property type="component" value="Unassembled WGS sequence"/>
</dbReference>
<proteinExistence type="predicted"/>
<reference evidence="2 3" key="1">
    <citation type="submission" date="2018-04" db="EMBL/GenBank/DDBJ databases">
        <authorList>
            <person name="Huttner S."/>
            <person name="Dainat J."/>
        </authorList>
    </citation>
    <scope>NUCLEOTIDE SEQUENCE [LARGE SCALE GENOMIC DNA]</scope>
</reference>
<protein>
    <submittedName>
        <fullName evidence="2">Bde47710-17fe-40bb-87ba-d7cbea820293</fullName>
    </submittedName>
</protein>
<feature type="region of interest" description="Disordered" evidence="1">
    <location>
        <begin position="1"/>
        <end position="21"/>
    </location>
</feature>
<gene>
    <name evidence="2" type="ORF">TT172_LOCUS7644</name>
</gene>
<evidence type="ECO:0000313" key="2">
    <source>
        <dbReference type="EMBL" id="SPQ25225.1"/>
    </source>
</evidence>
<dbReference type="EMBL" id="OUUZ01000015">
    <property type="protein sequence ID" value="SPQ25225.1"/>
    <property type="molecule type" value="Genomic_DNA"/>
</dbReference>
<dbReference type="AlphaFoldDB" id="A0A3S4D7Z9"/>
<accession>A0A3S4D7Z9</accession>
<sequence length="21" mass="2378">MADPSDNYKGICQANERPRVL</sequence>
<evidence type="ECO:0000313" key="3">
    <source>
        <dbReference type="Proteomes" id="UP000289323"/>
    </source>
</evidence>